<keyword evidence="2" id="KW-0472">Membrane</keyword>
<evidence type="ECO:0000256" key="2">
    <source>
        <dbReference type="SAM" id="Phobius"/>
    </source>
</evidence>
<feature type="region of interest" description="Disordered" evidence="1">
    <location>
        <begin position="111"/>
        <end position="133"/>
    </location>
</feature>
<feature type="transmembrane region" description="Helical" evidence="2">
    <location>
        <begin position="312"/>
        <end position="333"/>
    </location>
</feature>
<accession>A0AAV9HEI1</accession>
<keyword evidence="2" id="KW-0812">Transmembrane</keyword>
<dbReference type="Proteomes" id="UP001321749">
    <property type="component" value="Unassembled WGS sequence"/>
</dbReference>
<dbReference type="EMBL" id="MU865079">
    <property type="protein sequence ID" value="KAK4458195.1"/>
    <property type="molecule type" value="Genomic_DNA"/>
</dbReference>
<dbReference type="InterPro" id="IPR053018">
    <property type="entry name" value="Elsinochrome_Biosynth-Asso"/>
</dbReference>
<proteinExistence type="predicted"/>
<feature type="transmembrane region" description="Helical" evidence="2">
    <location>
        <begin position="373"/>
        <end position="403"/>
    </location>
</feature>
<sequence>MMSTKRFELPPIRNTTTMSCQTFSLPNAPDDVHVNDTIYCWDFDSGTAFWLPEREFSCGFFDSCYCPELKHDVEVAGVGVILAFIISAFLTILATVLCLLLTRTDGAFHPPPSASPSSSGSSFFPPPDQSSPPTLNRLDAFSRTRICRPAVVFLHSRCGLDVGLLAAVTSDLVRFLSDTQLITGIAITVSAVAGLHQRDGDDPMTVYHFDIAADLAWFSSATHLASLLVIRYEDDGDGDSDSTAKRNHGPGTRGFPHKLHLGIRLVLMLLFASLLLYASWVAGYECWDYDAACPAKCTLGRPKGGEPGRWLIVNWVLIFYGYARHMLGLSVTVRSFWLDHVRRFVVPSRPAGVREMMGCCWGRRALANLLKTILFWVWNVLSSDIFDVTELLLWFVLGCYGIIDTRKDGHAVMSETEARAEDRIGFGQLVPIVLLLASPLAVVESYARNSRQQRKEEMRELDCRCGGCGWHGC</sequence>
<comment type="caution">
    <text evidence="3">The sequence shown here is derived from an EMBL/GenBank/DDBJ whole genome shotgun (WGS) entry which is preliminary data.</text>
</comment>
<evidence type="ECO:0000256" key="1">
    <source>
        <dbReference type="SAM" id="MobiDB-lite"/>
    </source>
</evidence>
<name>A0AAV9HEI1_9PEZI</name>
<dbReference type="PANTHER" id="PTHR37577:SF1">
    <property type="entry name" value="INTEGRAL MEMBRANE PROTEIN"/>
    <property type="match status" value="1"/>
</dbReference>
<reference evidence="3" key="1">
    <citation type="journal article" date="2023" name="Mol. Phylogenet. Evol.">
        <title>Genome-scale phylogeny and comparative genomics of the fungal order Sordariales.</title>
        <authorList>
            <person name="Hensen N."/>
            <person name="Bonometti L."/>
            <person name="Westerberg I."/>
            <person name="Brannstrom I.O."/>
            <person name="Guillou S."/>
            <person name="Cros-Aarteil S."/>
            <person name="Calhoun S."/>
            <person name="Haridas S."/>
            <person name="Kuo A."/>
            <person name="Mondo S."/>
            <person name="Pangilinan J."/>
            <person name="Riley R."/>
            <person name="LaButti K."/>
            <person name="Andreopoulos B."/>
            <person name="Lipzen A."/>
            <person name="Chen C."/>
            <person name="Yan M."/>
            <person name="Daum C."/>
            <person name="Ng V."/>
            <person name="Clum A."/>
            <person name="Steindorff A."/>
            <person name="Ohm R.A."/>
            <person name="Martin F."/>
            <person name="Silar P."/>
            <person name="Natvig D.O."/>
            <person name="Lalanne C."/>
            <person name="Gautier V."/>
            <person name="Ament-Velasquez S.L."/>
            <person name="Kruys A."/>
            <person name="Hutchinson M.I."/>
            <person name="Powell A.J."/>
            <person name="Barry K."/>
            <person name="Miller A.N."/>
            <person name="Grigoriev I.V."/>
            <person name="Debuchy R."/>
            <person name="Gladieux P."/>
            <person name="Hiltunen Thoren M."/>
            <person name="Johannesson H."/>
        </authorList>
    </citation>
    <scope>NUCLEOTIDE SEQUENCE</scope>
    <source>
        <strain evidence="3">PSN324</strain>
    </source>
</reference>
<organism evidence="3 4">
    <name type="scientific">Cladorrhinum samala</name>
    <dbReference type="NCBI Taxonomy" id="585594"/>
    <lineage>
        <taxon>Eukaryota</taxon>
        <taxon>Fungi</taxon>
        <taxon>Dikarya</taxon>
        <taxon>Ascomycota</taxon>
        <taxon>Pezizomycotina</taxon>
        <taxon>Sordariomycetes</taxon>
        <taxon>Sordariomycetidae</taxon>
        <taxon>Sordariales</taxon>
        <taxon>Podosporaceae</taxon>
        <taxon>Cladorrhinum</taxon>
    </lineage>
</organism>
<feature type="transmembrane region" description="Helical" evidence="2">
    <location>
        <begin position="261"/>
        <end position="280"/>
    </location>
</feature>
<feature type="transmembrane region" description="Helical" evidence="2">
    <location>
        <begin position="423"/>
        <end position="447"/>
    </location>
</feature>
<feature type="transmembrane region" description="Helical" evidence="2">
    <location>
        <begin position="75"/>
        <end position="101"/>
    </location>
</feature>
<dbReference type="PANTHER" id="PTHR37577">
    <property type="entry name" value="INTEGRAL MEMBRANE PROTEIN"/>
    <property type="match status" value="1"/>
</dbReference>
<evidence type="ECO:0000313" key="3">
    <source>
        <dbReference type="EMBL" id="KAK4458195.1"/>
    </source>
</evidence>
<dbReference type="AlphaFoldDB" id="A0AAV9HEI1"/>
<gene>
    <name evidence="3" type="ORF">QBC42DRAFT_210917</name>
</gene>
<protein>
    <submittedName>
        <fullName evidence="3">Uncharacterized protein</fullName>
    </submittedName>
</protein>
<evidence type="ECO:0000313" key="4">
    <source>
        <dbReference type="Proteomes" id="UP001321749"/>
    </source>
</evidence>
<reference evidence="3" key="2">
    <citation type="submission" date="2023-06" db="EMBL/GenBank/DDBJ databases">
        <authorList>
            <consortium name="Lawrence Berkeley National Laboratory"/>
            <person name="Mondo S.J."/>
            <person name="Hensen N."/>
            <person name="Bonometti L."/>
            <person name="Westerberg I."/>
            <person name="Brannstrom I.O."/>
            <person name="Guillou S."/>
            <person name="Cros-Aarteil S."/>
            <person name="Calhoun S."/>
            <person name="Haridas S."/>
            <person name="Kuo A."/>
            <person name="Pangilinan J."/>
            <person name="Riley R."/>
            <person name="Labutti K."/>
            <person name="Andreopoulos B."/>
            <person name="Lipzen A."/>
            <person name="Chen C."/>
            <person name="Yanf M."/>
            <person name="Daum C."/>
            <person name="Ng V."/>
            <person name="Clum A."/>
            <person name="Steindorff A."/>
            <person name="Ohm R."/>
            <person name="Martin F."/>
            <person name="Silar P."/>
            <person name="Natvig D."/>
            <person name="Lalanne C."/>
            <person name="Gautier V."/>
            <person name="Ament-Velasquez S.L."/>
            <person name="Kruys A."/>
            <person name="Hutchinson M.I."/>
            <person name="Powell A.J."/>
            <person name="Barry K."/>
            <person name="Miller A.N."/>
            <person name="Grigoriev I.V."/>
            <person name="Debuchy R."/>
            <person name="Gladieux P."/>
            <person name="Thoren M.H."/>
            <person name="Johannesson H."/>
        </authorList>
    </citation>
    <scope>NUCLEOTIDE SEQUENCE</scope>
    <source>
        <strain evidence="3">PSN324</strain>
    </source>
</reference>
<keyword evidence="4" id="KW-1185">Reference proteome</keyword>
<keyword evidence="2" id="KW-1133">Transmembrane helix</keyword>
<feature type="non-terminal residue" evidence="3">
    <location>
        <position position="473"/>
    </location>
</feature>